<evidence type="ECO:0000313" key="4">
    <source>
        <dbReference type="Proteomes" id="UP000242715"/>
    </source>
</evidence>
<gene>
    <name evidence="3" type="ORF">TSUD_49400</name>
</gene>
<evidence type="ECO:0000256" key="2">
    <source>
        <dbReference type="SAM" id="Phobius"/>
    </source>
</evidence>
<evidence type="ECO:0000256" key="1">
    <source>
        <dbReference type="SAM" id="MobiDB-lite"/>
    </source>
</evidence>
<name>A0A2Z6LXQ0_TRISU</name>
<organism evidence="3 4">
    <name type="scientific">Trifolium subterraneum</name>
    <name type="common">Subterranean clover</name>
    <dbReference type="NCBI Taxonomy" id="3900"/>
    <lineage>
        <taxon>Eukaryota</taxon>
        <taxon>Viridiplantae</taxon>
        <taxon>Streptophyta</taxon>
        <taxon>Embryophyta</taxon>
        <taxon>Tracheophyta</taxon>
        <taxon>Spermatophyta</taxon>
        <taxon>Magnoliopsida</taxon>
        <taxon>eudicotyledons</taxon>
        <taxon>Gunneridae</taxon>
        <taxon>Pentapetalae</taxon>
        <taxon>rosids</taxon>
        <taxon>fabids</taxon>
        <taxon>Fabales</taxon>
        <taxon>Fabaceae</taxon>
        <taxon>Papilionoideae</taxon>
        <taxon>50 kb inversion clade</taxon>
        <taxon>NPAAA clade</taxon>
        <taxon>Hologalegina</taxon>
        <taxon>IRL clade</taxon>
        <taxon>Trifolieae</taxon>
        <taxon>Trifolium</taxon>
    </lineage>
</organism>
<feature type="transmembrane region" description="Helical" evidence="2">
    <location>
        <begin position="177"/>
        <end position="197"/>
    </location>
</feature>
<keyword evidence="2" id="KW-0812">Transmembrane</keyword>
<keyword evidence="2" id="KW-1133">Transmembrane helix</keyword>
<keyword evidence="4" id="KW-1185">Reference proteome</keyword>
<protein>
    <submittedName>
        <fullName evidence="3">Uncharacterized protein</fullName>
    </submittedName>
</protein>
<sequence length="232" mass="25760">MYITARNSKRLVVLDHLHLYAQGIDEDFQQTSIVKFQTPSLISTFLNQETSTDSTPSIFDPSSSDDDVTDKAPVEDKIATNPDSSFLTDLHVITTPSLSLSVATKKDFTVTGYPCIASYMLLQHALQVFDQMSTKHLKPTSLNQQQATMKASILVMVRQLKVLSSHSLKCFDPGGSLSLSLLSKCFLLFLILLRILLFRACLFSPIRSQTCLTITEFQTMQSSLGQASGWPK</sequence>
<evidence type="ECO:0000313" key="3">
    <source>
        <dbReference type="EMBL" id="GAU24351.1"/>
    </source>
</evidence>
<feature type="region of interest" description="Disordered" evidence="1">
    <location>
        <begin position="48"/>
        <end position="70"/>
    </location>
</feature>
<feature type="compositionally biased region" description="Low complexity" evidence="1">
    <location>
        <begin position="50"/>
        <end position="62"/>
    </location>
</feature>
<proteinExistence type="predicted"/>
<keyword evidence="2" id="KW-0472">Membrane</keyword>
<dbReference type="AlphaFoldDB" id="A0A2Z6LXQ0"/>
<dbReference type="Proteomes" id="UP000242715">
    <property type="component" value="Unassembled WGS sequence"/>
</dbReference>
<accession>A0A2Z6LXQ0</accession>
<dbReference type="EMBL" id="DF973287">
    <property type="protein sequence ID" value="GAU24351.1"/>
    <property type="molecule type" value="Genomic_DNA"/>
</dbReference>
<reference evidence="4" key="1">
    <citation type="journal article" date="2017" name="Front. Plant Sci.">
        <title>Climate Clever Clovers: New Paradigm to Reduce the Environmental Footprint of Ruminants by Breeding Low Methanogenic Forages Utilizing Haplotype Variation.</title>
        <authorList>
            <person name="Kaur P."/>
            <person name="Appels R."/>
            <person name="Bayer P.E."/>
            <person name="Keeble-Gagnere G."/>
            <person name="Wang J."/>
            <person name="Hirakawa H."/>
            <person name="Shirasawa K."/>
            <person name="Vercoe P."/>
            <person name="Stefanova K."/>
            <person name="Durmic Z."/>
            <person name="Nichols P."/>
            <person name="Revell C."/>
            <person name="Isobe S.N."/>
            <person name="Edwards D."/>
            <person name="Erskine W."/>
        </authorList>
    </citation>
    <scope>NUCLEOTIDE SEQUENCE [LARGE SCALE GENOMIC DNA]</scope>
    <source>
        <strain evidence="4">cv. Daliak</strain>
    </source>
</reference>